<reference evidence="1 2" key="1">
    <citation type="submission" date="2018-06" db="EMBL/GenBank/DDBJ databases">
        <title>Complete Genomes of Monosporascus.</title>
        <authorList>
            <person name="Robinson A.J."/>
            <person name="Natvig D.O."/>
        </authorList>
    </citation>
    <scope>NUCLEOTIDE SEQUENCE [LARGE SCALE GENOMIC DNA]</scope>
    <source>
        <strain evidence="1 2">CBS 110550</strain>
    </source>
</reference>
<name>A0A4Q4TUY9_9PEZI</name>
<dbReference type="EMBL" id="QJNU01000019">
    <property type="protein sequence ID" value="RYP10364.1"/>
    <property type="molecule type" value="Genomic_DNA"/>
</dbReference>
<proteinExistence type="predicted"/>
<organism evidence="1 2">
    <name type="scientific">Monosporascus ibericus</name>
    <dbReference type="NCBI Taxonomy" id="155417"/>
    <lineage>
        <taxon>Eukaryota</taxon>
        <taxon>Fungi</taxon>
        <taxon>Dikarya</taxon>
        <taxon>Ascomycota</taxon>
        <taxon>Pezizomycotina</taxon>
        <taxon>Sordariomycetes</taxon>
        <taxon>Xylariomycetidae</taxon>
        <taxon>Xylariales</taxon>
        <taxon>Xylariales incertae sedis</taxon>
        <taxon>Monosporascus</taxon>
    </lineage>
</organism>
<comment type="caution">
    <text evidence="1">The sequence shown here is derived from an EMBL/GenBank/DDBJ whole genome shotgun (WGS) entry which is preliminary data.</text>
</comment>
<dbReference type="OrthoDB" id="5384519at2759"/>
<evidence type="ECO:0000313" key="1">
    <source>
        <dbReference type="EMBL" id="RYP10364.1"/>
    </source>
</evidence>
<sequence length="182" mass="20572">MKAGCQIEWLTPARWHNLKYRTAKLFLLSHILPTTPNQPRVKGIGLPGSQCQAVGQAIWKMSQPPRRANTRGVSLLKSVATTHPKDDGKWKSLVSRALLFRVDPKFRHQDSRSGTAVCVMETLDDGSECAQVTGFASFYQAVSPKQYFDLEDRRVEDELVKERIAFHAAFQVPKELTEHIIL</sequence>
<dbReference type="Proteomes" id="UP000293360">
    <property type="component" value="Unassembled WGS sequence"/>
</dbReference>
<keyword evidence="2" id="KW-1185">Reference proteome</keyword>
<accession>A0A4Q4TUY9</accession>
<protein>
    <submittedName>
        <fullName evidence="1">Uncharacterized protein</fullName>
    </submittedName>
</protein>
<gene>
    <name evidence="1" type="ORF">DL764_000698</name>
</gene>
<evidence type="ECO:0000313" key="2">
    <source>
        <dbReference type="Proteomes" id="UP000293360"/>
    </source>
</evidence>
<dbReference type="AlphaFoldDB" id="A0A4Q4TUY9"/>
<dbReference type="STRING" id="155417.A0A4Q4TUY9"/>